<name>A0A2S6N5W9_RHOGL</name>
<comment type="caution">
    <text evidence="10">The sequence shown here is derived from an EMBL/GenBank/DDBJ whole genome shotgun (WGS) entry which is preliminary data.</text>
</comment>
<evidence type="ECO:0000313" key="10">
    <source>
        <dbReference type="EMBL" id="PPQ29998.1"/>
    </source>
</evidence>
<dbReference type="FunFam" id="3.30.300.30:FF:000008">
    <property type="entry name" value="2,3-dihydroxybenzoate-AMP ligase"/>
    <property type="match status" value="1"/>
</dbReference>
<evidence type="ECO:0000256" key="1">
    <source>
        <dbReference type="ARBA" id="ARBA00006432"/>
    </source>
</evidence>
<evidence type="ECO:0000313" key="11">
    <source>
        <dbReference type="Proteomes" id="UP000239724"/>
    </source>
</evidence>
<dbReference type="InterPro" id="IPR045851">
    <property type="entry name" value="AMP-bd_C_sf"/>
</dbReference>
<comment type="similarity">
    <text evidence="1">Belongs to the ATP-dependent AMP-binding enzyme family.</text>
</comment>
<comment type="catalytic activity">
    <reaction evidence="5">
        <text>3-(methylsulfanyl)propanoate + ATP + CoA = 3-(methylsulfanyl)propanoyl-CoA + AMP + diphosphate</text>
        <dbReference type="Rhea" id="RHEA:43052"/>
        <dbReference type="ChEBI" id="CHEBI:30616"/>
        <dbReference type="ChEBI" id="CHEBI:33019"/>
        <dbReference type="ChEBI" id="CHEBI:49016"/>
        <dbReference type="ChEBI" id="CHEBI:57287"/>
        <dbReference type="ChEBI" id="CHEBI:82815"/>
        <dbReference type="ChEBI" id="CHEBI:456215"/>
        <dbReference type="EC" id="6.2.1.44"/>
    </reaction>
    <physiologicalReaction direction="left-to-right" evidence="5">
        <dbReference type="Rhea" id="RHEA:43053"/>
    </physiologicalReaction>
</comment>
<evidence type="ECO:0000256" key="6">
    <source>
        <dbReference type="ARBA" id="ARBA00066616"/>
    </source>
</evidence>
<sequence length="545" mass="59607">MLGLMQSHSLMISAILTHAARHHGTGEVISRTHENTAHRYTWADVECRSRRLVRALQRLGVGREDRVGTLAWNGYRHLEVYYAAPGMEAICHTINPRLHPDDIAYIINHAQDKVLFVDVTFAPLVSLIAPKIADCVKTVVILADPAAMPEVTLAPGMTLACYEQLMDAADEDYAWPTFDENTASALCYTSGTTGRPKGVLYSHRSTWLHAYAIALPDVLDIRSTSRVLPVVPMFHVNAWGIPYAAALTGSALVLPGRHLDGASMANLLNTERVTFTSGVPTVWLGLLQHLRASGERLETVTRIMTGGSAAPPLLIEAFRDEYGVQVEHGWGMTELSPVGTFNAPKLPQLSLSDAEATRHMLKQGRILPGIDMKIVDGEGKELPWDGVAFGDLKVRGPWIASAYYGDQPGSALDQDGWFATGDVATIDPDGFMEITDRSKDVIKSGGEWISSITLENIAVSHPDVAEAAVVAATHPKWDERPLLLVVPRPGRTVDPASVLAIYEGKVAKWWLPDEVIVVPDLPHTATGKLQKTALRARYKDHYLKP</sequence>
<dbReference type="NCBIfam" id="NF004837">
    <property type="entry name" value="PRK06187.1"/>
    <property type="match status" value="1"/>
</dbReference>
<dbReference type="GO" id="GO:0006631">
    <property type="term" value="P:fatty acid metabolic process"/>
    <property type="evidence" value="ECO:0007669"/>
    <property type="project" value="UniProtKB-KW"/>
</dbReference>
<gene>
    <name evidence="10" type="ORF">CCS01_20460</name>
</gene>
<feature type="domain" description="AMP-dependent synthetase/ligase" evidence="8">
    <location>
        <begin position="19"/>
        <end position="404"/>
    </location>
</feature>
<dbReference type="PANTHER" id="PTHR43859">
    <property type="entry name" value="ACYL-ACTIVATING ENZYME"/>
    <property type="match status" value="1"/>
</dbReference>
<evidence type="ECO:0000256" key="7">
    <source>
        <dbReference type="ARBA" id="ARBA00067668"/>
    </source>
</evidence>
<dbReference type="Gene3D" id="3.40.50.12780">
    <property type="entry name" value="N-terminal domain of ligase-like"/>
    <property type="match status" value="1"/>
</dbReference>
<dbReference type="InterPro" id="IPR025110">
    <property type="entry name" value="AMP-bd_C"/>
</dbReference>
<dbReference type="GO" id="GO:0016874">
    <property type="term" value="F:ligase activity"/>
    <property type="evidence" value="ECO:0007669"/>
    <property type="project" value="UniProtKB-KW"/>
</dbReference>
<dbReference type="Gene3D" id="3.30.300.30">
    <property type="match status" value="1"/>
</dbReference>
<organism evidence="10 11">
    <name type="scientific">Rhodopila globiformis</name>
    <name type="common">Rhodopseudomonas globiformis</name>
    <dbReference type="NCBI Taxonomy" id="1071"/>
    <lineage>
        <taxon>Bacteria</taxon>
        <taxon>Pseudomonadati</taxon>
        <taxon>Pseudomonadota</taxon>
        <taxon>Alphaproteobacteria</taxon>
        <taxon>Acetobacterales</taxon>
        <taxon>Acetobacteraceae</taxon>
        <taxon>Rhodopila</taxon>
    </lineage>
</organism>
<reference evidence="10 11" key="1">
    <citation type="journal article" date="2018" name="Arch. Microbiol.">
        <title>New insights into the metabolic potential of the phototrophic purple bacterium Rhodopila globiformis DSM 161(T) from its draft genome sequence and evidence for a vanadium-dependent nitrogenase.</title>
        <authorList>
            <person name="Imhoff J.F."/>
            <person name="Rahn T."/>
            <person name="Kunzel S."/>
            <person name="Neulinger S.C."/>
        </authorList>
    </citation>
    <scope>NUCLEOTIDE SEQUENCE [LARGE SCALE GENOMIC DNA]</scope>
    <source>
        <strain evidence="10 11">DSM 161</strain>
    </source>
</reference>
<protein>
    <recommendedName>
        <fullName evidence="7">3-methylmercaptopropionyl-CoA ligase</fullName>
        <ecNumber evidence="6">6.2.1.44</ecNumber>
    </recommendedName>
</protein>
<proteinExistence type="inferred from homology"/>
<dbReference type="NCBIfam" id="NF005426">
    <property type="entry name" value="PRK07008.1"/>
    <property type="match status" value="1"/>
</dbReference>
<evidence type="ECO:0000256" key="3">
    <source>
        <dbReference type="ARBA" id="ARBA00022832"/>
    </source>
</evidence>
<dbReference type="EMBL" id="NHRY01000219">
    <property type="protein sequence ID" value="PPQ29998.1"/>
    <property type="molecule type" value="Genomic_DNA"/>
</dbReference>
<dbReference type="CDD" id="cd12119">
    <property type="entry name" value="ttLC_FACS_AlkK_like"/>
    <property type="match status" value="1"/>
</dbReference>
<evidence type="ECO:0000259" key="8">
    <source>
        <dbReference type="Pfam" id="PF00501"/>
    </source>
</evidence>
<dbReference type="PROSITE" id="PS00455">
    <property type="entry name" value="AMP_BINDING"/>
    <property type="match status" value="1"/>
</dbReference>
<dbReference type="Pfam" id="PF13193">
    <property type="entry name" value="AMP-binding_C"/>
    <property type="match status" value="1"/>
</dbReference>
<dbReference type="RefSeq" id="WP_104520698.1">
    <property type="nucleotide sequence ID" value="NZ_NHRY01000219.1"/>
</dbReference>
<dbReference type="SUPFAM" id="SSF56801">
    <property type="entry name" value="Acetyl-CoA synthetase-like"/>
    <property type="match status" value="1"/>
</dbReference>
<evidence type="ECO:0000256" key="5">
    <source>
        <dbReference type="ARBA" id="ARBA00051915"/>
    </source>
</evidence>
<dbReference type="InterPro" id="IPR042099">
    <property type="entry name" value="ANL_N_sf"/>
</dbReference>
<dbReference type="AlphaFoldDB" id="A0A2S6N5W9"/>
<accession>A0A2S6N5W9</accession>
<evidence type="ECO:0000259" key="9">
    <source>
        <dbReference type="Pfam" id="PF13193"/>
    </source>
</evidence>
<dbReference type="InterPro" id="IPR020845">
    <property type="entry name" value="AMP-binding_CS"/>
</dbReference>
<dbReference type="Pfam" id="PF00501">
    <property type="entry name" value="AMP-binding"/>
    <property type="match status" value="1"/>
</dbReference>
<dbReference type="PANTHER" id="PTHR43859:SF4">
    <property type="entry name" value="BUTANOATE--COA LIGASE AAE1-RELATED"/>
    <property type="match status" value="1"/>
</dbReference>
<evidence type="ECO:0000256" key="2">
    <source>
        <dbReference type="ARBA" id="ARBA00022598"/>
    </source>
</evidence>
<dbReference type="OrthoDB" id="9803968at2"/>
<keyword evidence="2 10" id="KW-0436">Ligase</keyword>
<feature type="domain" description="AMP-binding enzyme C-terminal" evidence="9">
    <location>
        <begin position="454"/>
        <end position="528"/>
    </location>
</feature>
<keyword evidence="11" id="KW-1185">Reference proteome</keyword>
<dbReference type="InterPro" id="IPR000873">
    <property type="entry name" value="AMP-dep_synth/lig_dom"/>
</dbReference>
<dbReference type="Proteomes" id="UP000239724">
    <property type="component" value="Unassembled WGS sequence"/>
</dbReference>
<keyword evidence="3" id="KW-0276">Fatty acid metabolism</keyword>
<evidence type="ECO:0000256" key="4">
    <source>
        <dbReference type="ARBA" id="ARBA00023098"/>
    </source>
</evidence>
<keyword evidence="4" id="KW-0443">Lipid metabolism</keyword>
<dbReference type="EC" id="6.2.1.44" evidence="6"/>